<gene>
    <name evidence="1" type="ORF">EDS130_LOCUS7785</name>
    <name evidence="2" type="ORF">XAT740_LOCUS6881</name>
</gene>
<organism evidence="1 4">
    <name type="scientific">Adineta ricciae</name>
    <name type="common">Rotifer</name>
    <dbReference type="NCBI Taxonomy" id="249248"/>
    <lineage>
        <taxon>Eukaryota</taxon>
        <taxon>Metazoa</taxon>
        <taxon>Spiralia</taxon>
        <taxon>Gnathifera</taxon>
        <taxon>Rotifera</taxon>
        <taxon>Eurotatoria</taxon>
        <taxon>Bdelloidea</taxon>
        <taxon>Adinetida</taxon>
        <taxon>Adinetidae</taxon>
        <taxon>Adineta</taxon>
    </lineage>
</organism>
<proteinExistence type="predicted"/>
<evidence type="ECO:0000313" key="3">
    <source>
        <dbReference type="Proteomes" id="UP000663828"/>
    </source>
</evidence>
<evidence type="ECO:0000313" key="1">
    <source>
        <dbReference type="EMBL" id="CAF0860451.1"/>
    </source>
</evidence>
<protein>
    <submittedName>
        <fullName evidence="1">Uncharacterized protein</fullName>
    </submittedName>
</protein>
<name>A0A813WN39_ADIRI</name>
<dbReference type="EMBL" id="CAJNOR010000318">
    <property type="protein sequence ID" value="CAF0878652.1"/>
    <property type="molecule type" value="Genomic_DNA"/>
</dbReference>
<accession>A0A813WN39</accession>
<dbReference type="Proteomes" id="UP000663828">
    <property type="component" value="Unassembled WGS sequence"/>
</dbReference>
<evidence type="ECO:0000313" key="2">
    <source>
        <dbReference type="EMBL" id="CAF0878652.1"/>
    </source>
</evidence>
<dbReference type="AlphaFoldDB" id="A0A813WN39"/>
<dbReference type="EMBL" id="CAJNOJ010000024">
    <property type="protein sequence ID" value="CAF0860451.1"/>
    <property type="molecule type" value="Genomic_DNA"/>
</dbReference>
<keyword evidence="3" id="KW-1185">Reference proteome</keyword>
<reference evidence="1" key="1">
    <citation type="submission" date="2021-02" db="EMBL/GenBank/DDBJ databases">
        <authorList>
            <person name="Nowell W R."/>
        </authorList>
    </citation>
    <scope>NUCLEOTIDE SEQUENCE</scope>
</reference>
<dbReference type="Proteomes" id="UP000663852">
    <property type="component" value="Unassembled WGS sequence"/>
</dbReference>
<dbReference type="OrthoDB" id="9974819at2759"/>
<sequence>MSDLDTLKSLLYSRSIDSNNVKPYTGFHYNTAGDLVLSTPSLDSYRVNKDPMYPFEGGRPQHPPNELDQRVLNYNTLEMRRYQFLRMKQPASRYVSRIFEERFGSASSPRAEPKRTIRVAKAPGYRLLLDRIANQDQTMVSQRFNKIAPFVTEHGTNVNADPVLRQMMA</sequence>
<evidence type="ECO:0000313" key="4">
    <source>
        <dbReference type="Proteomes" id="UP000663852"/>
    </source>
</evidence>
<comment type="caution">
    <text evidence="1">The sequence shown here is derived from an EMBL/GenBank/DDBJ whole genome shotgun (WGS) entry which is preliminary data.</text>
</comment>